<sequence length="132" mass="14867">MRCLIVEDDFISRKILRELLAPHFDIEIAVDGQEGVTAFKLAHDAKAPYDLICMDIMMPRMNGSEALRAIREMERELGVPPNLEVKVIMTTALDDPKTVFDAYYNVGATAYIVKPIGKAKLMRELRTLGLVE</sequence>
<dbReference type="RefSeq" id="WP_305732068.1">
    <property type="nucleotide sequence ID" value="NZ_OW150024.1"/>
</dbReference>
<feature type="domain" description="Response regulatory" evidence="2">
    <location>
        <begin position="2"/>
        <end position="129"/>
    </location>
</feature>
<dbReference type="Proteomes" id="UP001295463">
    <property type="component" value="Chromosome"/>
</dbReference>
<dbReference type="SMART" id="SM00448">
    <property type="entry name" value="REC"/>
    <property type="match status" value="1"/>
</dbReference>
<dbReference type="PROSITE" id="PS50110">
    <property type="entry name" value="RESPONSE_REGULATORY"/>
    <property type="match status" value="1"/>
</dbReference>
<keyword evidence="4" id="KW-1185">Reference proteome</keyword>
<evidence type="ECO:0000256" key="1">
    <source>
        <dbReference type="PROSITE-ProRule" id="PRU00169"/>
    </source>
</evidence>
<evidence type="ECO:0000313" key="4">
    <source>
        <dbReference type="Proteomes" id="UP001295463"/>
    </source>
</evidence>
<evidence type="ECO:0000259" key="2">
    <source>
        <dbReference type="PROSITE" id="PS50110"/>
    </source>
</evidence>
<gene>
    <name evidence="3" type="ORF">GEAMG1_1402</name>
</gene>
<dbReference type="InterPro" id="IPR052048">
    <property type="entry name" value="ST_Response_Regulator"/>
</dbReference>
<dbReference type="PANTHER" id="PTHR43228">
    <property type="entry name" value="TWO-COMPONENT RESPONSE REGULATOR"/>
    <property type="match status" value="1"/>
</dbReference>
<name>A0ABM9D842_9BACT</name>
<dbReference type="Pfam" id="PF00072">
    <property type="entry name" value="Response_reg"/>
    <property type="match status" value="1"/>
</dbReference>
<accession>A0ABM9D842</accession>
<dbReference type="InterPro" id="IPR011006">
    <property type="entry name" value="CheY-like_superfamily"/>
</dbReference>
<dbReference type="SUPFAM" id="SSF52172">
    <property type="entry name" value="CheY-like"/>
    <property type="match status" value="1"/>
</dbReference>
<evidence type="ECO:0000313" key="3">
    <source>
        <dbReference type="EMBL" id="CAH2031232.1"/>
    </source>
</evidence>
<dbReference type="InterPro" id="IPR001789">
    <property type="entry name" value="Sig_transdc_resp-reg_receiver"/>
</dbReference>
<protein>
    <submittedName>
        <fullName evidence="3">Two-component system, chemotaxis family, response regulator CheY</fullName>
    </submittedName>
</protein>
<keyword evidence="1" id="KW-0597">Phosphoprotein</keyword>
<dbReference type="EMBL" id="OW150024">
    <property type="protein sequence ID" value="CAH2031232.1"/>
    <property type="molecule type" value="Genomic_DNA"/>
</dbReference>
<feature type="modified residue" description="4-aspartylphosphate" evidence="1">
    <location>
        <position position="55"/>
    </location>
</feature>
<reference evidence="3 4" key="1">
    <citation type="submission" date="2022-03" db="EMBL/GenBank/DDBJ databases">
        <authorList>
            <person name="Koch H."/>
        </authorList>
    </citation>
    <scope>NUCLEOTIDE SEQUENCE [LARGE SCALE GENOMIC DNA]</scope>
    <source>
        <strain evidence="3 4">G1</strain>
    </source>
</reference>
<proteinExistence type="predicted"/>
<dbReference type="PANTHER" id="PTHR43228:SF1">
    <property type="entry name" value="TWO-COMPONENT RESPONSE REGULATOR ARR22"/>
    <property type="match status" value="1"/>
</dbReference>
<organism evidence="3 4">
    <name type="scientific">Trichlorobacter ammonificans</name>
    <dbReference type="NCBI Taxonomy" id="2916410"/>
    <lineage>
        <taxon>Bacteria</taxon>
        <taxon>Pseudomonadati</taxon>
        <taxon>Thermodesulfobacteriota</taxon>
        <taxon>Desulfuromonadia</taxon>
        <taxon>Geobacterales</taxon>
        <taxon>Geobacteraceae</taxon>
        <taxon>Trichlorobacter</taxon>
    </lineage>
</organism>
<dbReference type="CDD" id="cd17546">
    <property type="entry name" value="REC_hyHK_CKI1_RcsC-like"/>
    <property type="match status" value="1"/>
</dbReference>
<dbReference type="Gene3D" id="3.40.50.2300">
    <property type="match status" value="1"/>
</dbReference>